<dbReference type="AlphaFoldDB" id="A0A557RSK8"/>
<dbReference type="SUPFAM" id="SSF47598">
    <property type="entry name" value="Ribbon-helix-helix"/>
    <property type="match status" value="1"/>
</dbReference>
<evidence type="ECO:0000313" key="4">
    <source>
        <dbReference type="Proteomes" id="UP000318349"/>
    </source>
</evidence>
<feature type="domain" description="PutA RHH" evidence="1">
    <location>
        <begin position="14"/>
        <end position="46"/>
    </location>
</feature>
<keyword evidence="5" id="KW-1185">Reference proteome</keyword>
<dbReference type="EMBL" id="VMNI01000006">
    <property type="protein sequence ID" value="TVO77983.1"/>
    <property type="molecule type" value="Genomic_DNA"/>
</dbReference>
<evidence type="ECO:0000313" key="2">
    <source>
        <dbReference type="EMBL" id="TVO57613.1"/>
    </source>
</evidence>
<comment type="caution">
    <text evidence="3">The sequence shown here is derived from an EMBL/GenBank/DDBJ whole genome shotgun (WGS) entry which is preliminary data.</text>
</comment>
<dbReference type="Pfam" id="PF21775">
    <property type="entry name" value="PutA_1st"/>
    <property type="match status" value="1"/>
</dbReference>
<dbReference type="RefSeq" id="WP_144175433.1">
    <property type="nucleotide sequence ID" value="NZ_VMNK01000006.1"/>
</dbReference>
<proteinExistence type="predicted"/>
<dbReference type="OrthoDB" id="5298181at2"/>
<evidence type="ECO:0000259" key="1">
    <source>
        <dbReference type="Pfam" id="PF21775"/>
    </source>
</evidence>
<name>A0A557RSK8_9RHOO</name>
<dbReference type="Proteomes" id="UP000318349">
    <property type="component" value="Unassembled WGS sequence"/>
</dbReference>
<dbReference type="EMBL" id="VMNK01000006">
    <property type="protein sequence ID" value="TVO57613.1"/>
    <property type="molecule type" value="Genomic_DNA"/>
</dbReference>
<evidence type="ECO:0000313" key="5">
    <source>
        <dbReference type="Proteomes" id="UP000319502"/>
    </source>
</evidence>
<dbReference type="Proteomes" id="UP000319502">
    <property type="component" value="Unassembled WGS sequence"/>
</dbReference>
<dbReference type="InterPro" id="IPR048798">
    <property type="entry name" value="PutA_RHH"/>
</dbReference>
<reference evidence="4 5" key="1">
    <citation type="submission" date="2019-07" db="EMBL/GenBank/DDBJ databases">
        <title>The pathways for chlorine oxyanion respiration interact through the shared metabolite chlorate.</title>
        <authorList>
            <person name="Barnum T.P."/>
            <person name="Cheng Y."/>
            <person name="Hill K.A."/>
            <person name="Lucas L.N."/>
            <person name="Carlson H.K."/>
            <person name="Coates J.D."/>
        </authorList>
    </citation>
    <scope>NUCLEOTIDE SEQUENCE [LARGE SCALE GENOMIC DNA]</scope>
    <source>
        <strain evidence="3 4">SFB-1</strain>
        <strain evidence="2 5">SFB-3</strain>
    </source>
</reference>
<sequence>MPSASTRPVAIKIDDATRDRVKRLAEARHRTPHWLMRQAIEEYVDREEKREAFRQDTLKAWNEYQETGLHGTADEVEAWLASWGTDDESPAPEWHK</sequence>
<dbReference type="InterPro" id="IPR013321">
    <property type="entry name" value="Arc_rbn_hlx_hlx"/>
</dbReference>
<accession>A0A557RSK8</accession>
<dbReference type="InterPro" id="IPR010985">
    <property type="entry name" value="Ribbon_hlx_hlx"/>
</dbReference>
<protein>
    <submittedName>
        <fullName evidence="3">Ribbon-helix-helix protein, CopG family</fullName>
    </submittedName>
</protein>
<dbReference type="CDD" id="cd22233">
    <property type="entry name" value="RHH_CopAso-like"/>
    <property type="match status" value="1"/>
</dbReference>
<organism evidence="3 4">
    <name type="scientific">Denitromonas halophila</name>
    <dbReference type="NCBI Taxonomy" id="1629404"/>
    <lineage>
        <taxon>Bacteria</taxon>
        <taxon>Pseudomonadati</taxon>
        <taxon>Pseudomonadota</taxon>
        <taxon>Betaproteobacteria</taxon>
        <taxon>Rhodocyclales</taxon>
        <taxon>Zoogloeaceae</taxon>
        <taxon>Denitromonas</taxon>
    </lineage>
</organism>
<dbReference type="GO" id="GO:0006355">
    <property type="term" value="P:regulation of DNA-templated transcription"/>
    <property type="evidence" value="ECO:0007669"/>
    <property type="project" value="InterPro"/>
</dbReference>
<dbReference type="Gene3D" id="1.10.1220.10">
    <property type="entry name" value="Met repressor-like"/>
    <property type="match status" value="1"/>
</dbReference>
<gene>
    <name evidence="3" type="ORF">FHP89_05725</name>
    <name evidence="2" type="ORF">FHP91_08030</name>
</gene>
<evidence type="ECO:0000313" key="3">
    <source>
        <dbReference type="EMBL" id="TVO77983.1"/>
    </source>
</evidence>